<dbReference type="Pfam" id="PF00954">
    <property type="entry name" value="S_locus_glycop"/>
    <property type="match status" value="1"/>
</dbReference>
<dbReference type="PROSITE" id="PS50948">
    <property type="entry name" value="PAN"/>
    <property type="match status" value="1"/>
</dbReference>
<dbReference type="InterPro" id="IPR000858">
    <property type="entry name" value="S_locus_glycoprot_dom"/>
</dbReference>
<evidence type="ECO:0000259" key="3">
    <source>
        <dbReference type="PROSITE" id="PS50948"/>
    </source>
</evidence>
<dbReference type="GO" id="GO:0048544">
    <property type="term" value="P:recognition of pollen"/>
    <property type="evidence" value="ECO:0007669"/>
    <property type="project" value="InterPro"/>
</dbReference>
<reference evidence="4" key="1">
    <citation type="submission" date="2023-07" db="EMBL/GenBank/DDBJ databases">
        <title>draft genome sequence of fig (Ficus carica).</title>
        <authorList>
            <person name="Takahashi T."/>
            <person name="Nishimura K."/>
        </authorList>
    </citation>
    <scope>NUCLEOTIDE SEQUENCE</scope>
</reference>
<evidence type="ECO:0000256" key="1">
    <source>
        <dbReference type="ARBA" id="ARBA00022729"/>
    </source>
</evidence>
<dbReference type="SMART" id="SM00473">
    <property type="entry name" value="PAN_AP"/>
    <property type="match status" value="1"/>
</dbReference>
<gene>
    <name evidence="4" type="ORF">TIFTF001_041678</name>
</gene>
<dbReference type="InterPro" id="IPR003609">
    <property type="entry name" value="Pan_app"/>
</dbReference>
<accession>A0AA87ZHS0</accession>
<dbReference type="EMBL" id="BTGU01001968">
    <property type="protein sequence ID" value="GMN32070.1"/>
    <property type="molecule type" value="Genomic_DNA"/>
</dbReference>
<keyword evidence="1" id="KW-0732">Signal</keyword>
<dbReference type="Pfam" id="PF08276">
    <property type="entry name" value="PAN_2"/>
    <property type="match status" value="1"/>
</dbReference>
<evidence type="ECO:0000313" key="5">
    <source>
        <dbReference type="Proteomes" id="UP001187192"/>
    </source>
</evidence>
<evidence type="ECO:0000256" key="2">
    <source>
        <dbReference type="ARBA" id="ARBA00023157"/>
    </source>
</evidence>
<dbReference type="CDD" id="cd01098">
    <property type="entry name" value="PAN_AP_plant"/>
    <property type="match status" value="1"/>
</dbReference>
<dbReference type="PANTHER" id="PTHR32444:SF234">
    <property type="entry name" value="RECEPTOR-LIKE SERINE_THREONINE-PROTEIN KINASE"/>
    <property type="match status" value="1"/>
</dbReference>
<name>A0AA87ZHS0_FICCA</name>
<dbReference type="PANTHER" id="PTHR32444">
    <property type="entry name" value="BULB-TYPE LECTIN DOMAIN-CONTAINING PROTEIN"/>
    <property type="match status" value="1"/>
</dbReference>
<sequence>MKMGWDFRTGLVRRLTAWKSWDDPCPGDFTLGIEFGPQLHTFPEANIRKGSTKFYRSGSWNSFGLSSSPDLRPSPIYGFEFVYNEDEVYYSYSLKYKSVILQMVLNQTTLTHNSLTLIETDQTWSPVCRCPDGFKPKSPKNWDLMDWSGGCVRNNTPSCNHKDKDDFVNFYSLKLPDTSRSWLAEKLNEEECRAMCLNNCSCVAYTTHDLEGRGGDCVIWYGDLIDVRQISESGEDLFIRLPY</sequence>
<feature type="domain" description="Apple" evidence="3">
    <location>
        <begin position="159"/>
        <end position="242"/>
    </location>
</feature>
<proteinExistence type="predicted"/>
<evidence type="ECO:0000313" key="4">
    <source>
        <dbReference type="EMBL" id="GMN32070.1"/>
    </source>
</evidence>
<protein>
    <recommendedName>
        <fullName evidence="3">Apple domain-containing protein</fullName>
    </recommendedName>
</protein>
<keyword evidence="5" id="KW-1185">Reference proteome</keyword>
<dbReference type="Proteomes" id="UP001187192">
    <property type="component" value="Unassembled WGS sequence"/>
</dbReference>
<comment type="caution">
    <text evidence="4">The sequence shown here is derived from an EMBL/GenBank/DDBJ whole genome shotgun (WGS) entry which is preliminary data.</text>
</comment>
<organism evidence="4 5">
    <name type="scientific">Ficus carica</name>
    <name type="common">Common fig</name>
    <dbReference type="NCBI Taxonomy" id="3494"/>
    <lineage>
        <taxon>Eukaryota</taxon>
        <taxon>Viridiplantae</taxon>
        <taxon>Streptophyta</taxon>
        <taxon>Embryophyta</taxon>
        <taxon>Tracheophyta</taxon>
        <taxon>Spermatophyta</taxon>
        <taxon>Magnoliopsida</taxon>
        <taxon>eudicotyledons</taxon>
        <taxon>Gunneridae</taxon>
        <taxon>Pentapetalae</taxon>
        <taxon>rosids</taxon>
        <taxon>fabids</taxon>
        <taxon>Rosales</taxon>
        <taxon>Moraceae</taxon>
        <taxon>Ficeae</taxon>
        <taxon>Ficus</taxon>
    </lineage>
</organism>
<keyword evidence="2" id="KW-1015">Disulfide bond</keyword>
<dbReference type="AlphaFoldDB" id="A0AA87ZHS0"/>